<dbReference type="Proteomes" id="UP000600214">
    <property type="component" value="Unassembled WGS sequence"/>
</dbReference>
<evidence type="ECO:0000313" key="1">
    <source>
        <dbReference type="EMBL" id="GGH45571.1"/>
    </source>
</evidence>
<evidence type="ECO:0008006" key="3">
    <source>
        <dbReference type="Google" id="ProtNLM"/>
    </source>
</evidence>
<protein>
    <recommendedName>
        <fullName evidence="3">HEAT repeat-containing protein</fullName>
    </recommendedName>
</protein>
<dbReference type="Gene3D" id="1.25.10.10">
    <property type="entry name" value="Leucine-rich Repeat Variant"/>
    <property type="match status" value="1"/>
</dbReference>
<gene>
    <name evidence="1" type="ORF">GCM10007423_44630</name>
</gene>
<accession>A0ABQ1Z314</accession>
<evidence type="ECO:0000313" key="2">
    <source>
        <dbReference type="Proteomes" id="UP000600214"/>
    </source>
</evidence>
<dbReference type="SUPFAM" id="SSF48371">
    <property type="entry name" value="ARM repeat"/>
    <property type="match status" value="1"/>
</dbReference>
<organism evidence="1 2">
    <name type="scientific">Dyadobacter endophyticus</name>
    <dbReference type="NCBI Taxonomy" id="1749036"/>
    <lineage>
        <taxon>Bacteria</taxon>
        <taxon>Pseudomonadati</taxon>
        <taxon>Bacteroidota</taxon>
        <taxon>Cytophagia</taxon>
        <taxon>Cytophagales</taxon>
        <taxon>Spirosomataceae</taxon>
        <taxon>Dyadobacter</taxon>
    </lineage>
</organism>
<proteinExistence type="predicted"/>
<keyword evidence="2" id="KW-1185">Reference proteome</keyword>
<dbReference type="EMBL" id="BMIA01000003">
    <property type="protein sequence ID" value="GGH45571.1"/>
    <property type="molecule type" value="Genomic_DNA"/>
</dbReference>
<sequence>MTEPEVMSANALPKRGAFAFRPFKIMNIKEELLTDPYQSKRKATEVAMYACTSEDAFRHLMHCFESDEYRLAQRAAYSVSIATRERPELIRPYIGVLVSQLKRSDIHDAVIRNSARILQDISIPDEFHGELMDAAFGIISNRQIAIAIRTFCLTILFNLSKIYPEIRTELRVFLEESVEYEQAAFQSRARKILKKI</sequence>
<name>A0ABQ1Z314_9BACT</name>
<reference evidence="2" key="1">
    <citation type="journal article" date="2019" name="Int. J. Syst. Evol. Microbiol.">
        <title>The Global Catalogue of Microorganisms (GCM) 10K type strain sequencing project: providing services to taxonomists for standard genome sequencing and annotation.</title>
        <authorList>
            <consortium name="The Broad Institute Genomics Platform"/>
            <consortium name="The Broad Institute Genome Sequencing Center for Infectious Disease"/>
            <person name="Wu L."/>
            <person name="Ma J."/>
        </authorList>
    </citation>
    <scope>NUCLEOTIDE SEQUENCE [LARGE SCALE GENOMIC DNA]</scope>
    <source>
        <strain evidence="2">CGMCC 1.15288</strain>
    </source>
</reference>
<dbReference type="InterPro" id="IPR011989">
    <property type="entry name" value="ARM-like"/>
</dbReference>
<dbReference type="InterPro" id="IPR016024">
    <property type="entry name" value="ARM-type_fold"/>
</dbReference>
<comment type="caution">
    <text evidence="1">The sequence shown here is derived from an EMBL/GenBank/DDBJ whole genome shotgun (WGS) entry which is preliminary data.</text>
</comment>